<organism evidence="1 2">
    <name type="scientific">Sorghum bicolor</name>
    <name type="common">Sorghum</name>
    <name type="synonym">Sorghum vulgare</name>
    <dbReference type="NCBI Taxonomy" id="4558"/>
    <lineage>
        <taxon>Eukaryota</taxon>
        <taxon>Viridiplantae</taxon>
        <taxon>Streptophyta</taxon>
        <taxon>Embryophyta</taxon>
        <taxon>Tracheophyta</taxon>
        <taxon>Spermatophyta</taxon>
        <taxon>Magnoliopsida</taxon>
        <taxon>Liliopsida</taxon>
        <taxon>Poales</taxon>
        <taxon>Poaceae</taxon>
        <taxon>PACMAD clade</taxon>
        <taxon>Panicoideae</taxon>
        <taxon>Andropogonodae</taxon>
        <taxon>Andropogoneae</taxon>
        <taxon>Sorghinae</taxon>
        <taxon>Sorghum</taxon>
    </lineage>
</organism>
<evidence type="ECO:0000313" key="1">
    <source>
        <dbReference type="EMBL" id="KAG0533879.1"/>
    </source>
</evidence>
<reference evidence="1" key="1">
    <citation type="journal article" date="2019" name="BMC Genomics">
        <title>A new reference genome for Sorghum bicolor reveals high levels of sequence similarity between sweet and grain genotypes: implications for the genetics of sugar metabolism.</title>
        <authorList>
            <person name="Cooper E.A."/>
            <person name="Brenton Z.W."/>
            <person name="Flinn B.S."/>
            <person name="Jenkins J."/>
            <person name="Shu S."/>
            <person name="Flowers D."/>
            <person name="Luo F."/>
            <person name="Wang Y."/>
            <person name="Xia P."/>
            <person name="Barry K."/>
            <person name="Daum C."/>
            <person name="Lipzen A."/>
            <person name="Yoshinaga Y."/>
            <person name="Schmutz J."/>
            <person name="Saski C."/>
            <person name="Vermerris W."/>
            <person name="Kresovich S."/>
        </authorList>
    </citation>
    <scope>NUCLEOTIDE SEQUENCE</scope>
</reference>
<protein>
    <submittedName>
        <fullName evidence="1">Uncharacterized protein</fullName>
    </submittedName>
</protein>
<name>A0A921R4E5_SORBI</name>
<accession>A0A921R4E5</accession>
<evidence type="ECO:0000313" key="2">
    <source>
        <dbReference type="Proteomes" id="UP000807115"/>
    </source>
</evidence>
<proteinExistence type="predicted"/>
<gene>
    <name evidence="1" type="ORF">BDA96_04G230800</name>
</gene>
<dbReference type="AlphaFoldDB" id="A0A921R4E5"/>
<comment type="caution">
    <text evidence="1">The sequence shown here is derived from an EMBL/GenBank/DDBJ whole genome shotgun (WGS) entry which is preliminary data.</text>
</comment>
<dbReference type="Proteomes" id="UP000807115">
    <property type="component" value="Chromosome 4"/>
</dbReference>
<sequence>MSWAVMEDKARILVVTYKQSHVIFVYERHLRVNLAKWLMKVPVVRGPCLLCKHLAFSRSLHGRIMGAVALTSKSQTHSTRSLGVLHVLLCVSAHSSNRNSSVVAQC</sequence>
<dbReference type="EMBL" id="CM027683">
    <property type="protein sequence ID" value="KAG0533879.1"/>
    <property type="molecule type" value="Genomic_DNA"/>
</dbReference>
<reference evidence="1" key="2">
    <citation type="submission" date="2020-10" db="EMBL/GenBank/DDBJ databases">
        <authorList>
            <person name="Cooper E.A."/>
            <person name="Brenton Z.W."/>
            <person name="Flinn B.S."/>
            <person name="Jenkins J."/>
            <person name="Shu S."/>
            <person name="Flowers D."/>
            <person name="Luo F."/>
            <person name="Wang Y."/>
            <person name="Xia P."/>
            <person name="Barry K."/>
            <person name="Daum C."/>
            <person name="Lipzen A."/>
            <person name="Yoshinaga Y."/>
            <person name="Schmutz J."/>
            <person name="Saski C."/>
            <person name="Vermerris W."/>
            <person name="Kresovich S."/>
        </authorList>
    </citation>
    <scope>NUCLEOTIDE SEQUENCE</scope>
</reference>